<evidence type="ECO:0000259" key="6">
    <source>
        <dbReference type="Pfam" id="PF01416"/>
    </source>
</evidence>
<dbReference type="InterPro" id="IPR020097">
    <property type="entry name" value="PsdUridine_synth_TruA_a/b_dom"/>
</dbReference>
<evidence type="ECO:0000256" key="5">
    <source>
        <dbReference type="RuleBase" id="RU003792"/>
    </source>
</evidence>
<sequence>MRTLRLVVQYDGTGLYGFQRQKDPSRPTVQGLLEAALAGVLGEPTAATAAGRTDAGVHATGQVVHVRTAHTIPAQRLAAALNHRLPPSVRVVQAEEAPAGFHARRDATSRVYCYHLFLHRYPSAMLERFAWRIERPVDLGLMQALADQLPGRRRWDLFGSPLGAGQSPVRTLFGCRVDTMELGPGRGRLVRVCFEADAYLYRMVRRLIGALVQVGTGELLPAAVLGALAWADRGATGEQPGPPPKGWSPARAPAAPAAGLTLVHVNYAPAPCGWGCCGGILDTLLGVWLEWPRGCAR</sequence>
<evidence type="ECO:0000256" key="4">
    <source>
        <dbReference type="HAMAP-Rule" id="MF_00171"/>
    </source>
</evidence>
<dbReference type="CDD" id="cd02570">
    <property type="entry name" value="PseudoU_synth_EcTruA"/>
    <property type="match status" value="1"/>
</dbReference>
<dbReference type="Gene3D" id="3.30.70.580">
    <property type="entry name" value="Pseudouridine synthase I, catalytic domain, N-terminal subdomain"/>
    <property type="match status" value="1"/>
</dbReference>
<dbReference type="PANTHER" id="PTHR11142">
    <property type="entry name" value="PSEUDOURIDYLATE SYNTHASE"/>
    <property type="match status" value="1"/>
</dbReference>
<accession>A0ABZ1BY85</accession>
<dbReference type="InterPro" id="IPR001406">
    <property type="entry name" value="PsdUridine_synth_TruA"/>
</dbReference>
<dbReference type="PIRSF" id="PIRSF001430">
    <property type="entry name" value="tRNA_psdUrid_synth"/>
    <property type="match status" value="1"/>
</dbReference>
<comment type="similarity">
    <text evidence="1 4 5">Belongs to the tRNA pseudouridine synthase TruA family.</text>
</comment>
<dbReference type="RefSeq" id="WP_324717017.1">
    <property type="nucleotide sequence ID" value="NZ_CP141615.1"/>
</dbReference>
<dbReference type="SUPFAM" id="SSF55120">
    <property type="entry name" value="Pseudouridine synthase"/>
    <property type="match status" value="1"/>
</dbReference>
<dbReference type="Pfam" id="PF01416">
    <property type="entry name" value="PseudoU_synth_1"/>
    <property type="match status" value="2"/>
</dbReference>
<organism evidence="7 8">
    <name type="scientific">Carboxydichorda subterranea</name>
    <dbReference type="NCBI Taxonomy" id="3109565"/>
    <lineage>
        <taxon>Bacteria</taxon>
        <taxon>Bacillati</taxon>
        <taxon>Bacillota</taxon>
        <taxon>Limnochordia</taxon>
        <taxon>Limnochordales</taxon>
        <taxon>Geochordaceae</taxon>
        <taxon>Carboxydichorda</taxon>
    </lineage>
</organism>
<comment type="catalytic activity">
    <reaction evidence="4 5">
        <text>uridine(38/39/40) in tRNA = pseudouridine(38/39/40) in tRNA</text>
        <dbReference type="Rhea" id="RHEA:22376"/>
        <dbReference type="Rhea" id="RHEA-COMP:10085"/>
        <dbReference type="Rhea" id="RHEA-COMP:10087"/>
        <dbReference type="ChEBI" id="CHEBI:65314"/>
        <dbReference type="ChEBI" id="CHEBI:65315"/>
        <dbReference type="EC" id="5.4.99.12"/>
    </reaction>
</comment>
<gene>
    <name evidence="4" type="primary">truA</name>
    <name evidence="7" type="ORF">U7230_01685</name>
</gene>
<dbReference type="InterPro" id="IPR020103">
    <property type="entry name" value="PsdUridine_synth_cat_dom_sf"/>
</dbReference>
<dbReference type="EC" id="5.4.99.12" evidence="4"/>
<keyword evidence="8" id="KW-1185">Reference proteome</keyword>
<protein>
    <recommendedName>
        <fullName evidence="4">tRNA pseudouridine synthase A</fullName>
        <ecNumber evidence="4">5.4.99.12</ecNumber>
    </recommendedName>
    <alternativeName>
        <fullName evidence="4">tRNA pseudouridine(38-40) synthase</fullName>
    </alternativeName>
    <alternativeName>
        <fullName evidence="4">tRNA pseudouridylate synthase I</fullName>
    </alternativeName>
    <alternativeName>
        <fullName evidence="4">tRNA-uridine isomerase I</fullName>
    </alternativeName>
</protein>
<evidence type="ECO:0000313" key="8">
    <source>
        <dbReference type="Proteomes" id="UP001332192"/>
    </source>
</evidence>
<dbReference type="Gene3D" id="3.30.70.660">
    <property type="entry name" value="Pseudouridine synthase I, catalytic domain, C-terminal subdomain"/>
    <property type="match status" value="1"/>
</dbReference>
<evidence type="ECO:0000256" key="3">
    <source>
        <dbReference type="ARBA" id="ARBA00023235"/>
    </source>
</evidence>
<comment type="caution">
    <text evidence="4">Lacks conserved residue(s) required for the propagation of feature annotation.</text>
</comment>
<evidence type="ECO:0000256" key="2">
    <source>
        <dbReference type="ARBA" id="ARBA00022694"/>
    </source>
</evidence>
<comment type="function">
    <text evidence="4">Formation of pseudouridine at positions 38, 39 and 40 in the anticodon stem and loop of transfer RNAs.</text>
</comment>
<dbReference type="InterPro" id="IPR020095">
    <property type="entry name" value="PsdUridine_synth_TruA_C"/>
</dbReference>
<feature type="domain" description="Pseudouridine synthase I TruA alpha/beta" evidence="6">
    <location>
        <begin position="162"/>
        <end position="267"/>
    </location>
</feature>
<comment type="subunit">
    <text evidence="4">Homodimer.</text>
</comment>
<dbReference type="PANTHER" id="PTHR11142:SF0">
    <property type="entry name" value="TRNA PSEUDOURIDINE SYNTHASE-LIKE 1"/>
    <property type="match status" value="1"/>
</dbReference>
<feature type="domain" description="Pseudouridine synthase I TruA alpha/beta" evidence="6">
    <location>
        <begin position="7"/>
        <end position="104"/>
    </location>
</feature>
<feature type="binding site" evidence="4">
    <location>
        <position position="112"/>
    </location>
    <ligand>
        <name>substrate</name>
    </ligand>
</feature>
<reference evidence="7 8" key="1">
    <citation type="journal article" date="2024" name="Front. Microbiol.">
        <title>Novel thermophilic genera Geochorda gen. nov. and Carboxydochorda gen. nov. from the deep terrestrial subsurface reveal the ecophysiological diversity in the class Limnochordia.</title>
        <authorList>
            <person name="Karnachuk O.V."/>
            <person name="Lukina A.P."/>
            <person name="Avakyan M.R."/>
            <person name="Kadnikov V.V."/>
            <person name="Begmatov S."/>
            <person name="Beletsky A.V."/>
            <person name="Vlasova K.G."/>
            <person name="Novikov A.A."/>
            <person name="Shcherbakova V.A."/>
            <person name="Mardanov A.V."/>
            <person name="Ravin N.V."/>
        </authorList>
    </citation>
    <scope>NUCLEOTIDE SEQUENCE [LARGE SCALE GENOMIC DNA]</scope>
    <source>
        <strain evidence="7 8">L945</strain>
    </source>
</reference>
<name>A0ABZ1BY85_9FIRM</name>
<keyword evidence="3 4" id="KW-0413">Isomerase</keyword>
<proteinExistence type="inferred from homology"/>
<dbReference type="HAMAP" id="MF_00171">
    <property type="entry name" value="TruA"/>
    <property type="match status" value="1"/>
</dbReference>
<evidence type="ECO:0000256" key="1">
    <source>
        <dbReference type="ARBA" id="ARBA00009375"/>
    </source>
</evidence>
<feature type="active site" description="Nucleophile" evidence="4">
    <location>
        <position position="54"/>
    </location>
</feature>
<evidence type="ECO:0000313" key="7">
    <source>
        <dbReference type="EMBL" id="WRP17747.1"/>
    </source>
</evidence>
<dbReference type="Proteomes" id="UP001332192">
    <property type="component" value="Chromosome"/>
</dbReference>
<dbReference type="InterPro" id="IPR020094">
    <property type="entry name" value="TruA/RsuA/RluB/E/F_N"/>
</dbReference>
<dbReference type="EMBL" id="CP141615">
    <property type="protein sequence ID" value="WRP17747.1"/>
    <property type="molecule type" value="Genomic_DNA"/>
</dbReference>
<keyword evidence="2 4" id="KW-0819">tRNA processing</keyword>